<gene>
    <name evidence="2" type="ORF">CK203_033752</name>
</gene>
<feature type="region of interest" description="Disordered" evidence="1">
    <location>
        <begin position="19"/>
        <end position="38"/>
    </location>
</feature>
<evidence type="ECO:0000313" key="3">
    <source>
        <dbReference type="Proteomes" id="UP000288805"/>
    </source>
</evidence>
<reference evidence="2 3" key="1">
    <citation type="journal article" date="2018" name="PLoS Genet.">
        <title>Population sequencing reveals clonal diversity and ancestral inbreeding in the grapevine cultivar Chardonnay.</title>
        <authorList>
            <person name="Roach M.J."/>
            <person name="Johnson D.L."/>
            <person name="Bohlmann J."/>
            <person name="van Vuuren H.J."/>
            <person name="Jones S.J."/>
            <person name="Pretorius I.S."/>
            <person name="Schmidt S.A."/>
            <person name="Borneman A.R."/>
        </authorList>
    </citation>
    <scope>NUCLEOTIDE SEQUENCE [LARGE SCALE GENOMIC DNA]</scope>
    <source>
        <strain evidence="3">cv. Chardonnay</strain>
        <tissue evidence="2">Leaf</tissue>
    </source>
</reference>
<accession>A0A438IQI8</accession>
<evidence type="ECO:0000256" key="1">
    <source>
        <dbReference type="SAM" id="MobiDB-lite"/>
    </source>
</evidence>
<dbReference type="Proteomes" id="UP000288805">
    <property type="component" value="Unassembled WGS sequence"/>
</dbReference>
<name>A0A438IQI8_VITVI</name>
<comment type="caution">
    <text evidence="2">The sequence shown here is derived from an EMBL/GenBank/DDBJ whole genome shotgun (WGS) entry which is preliminary data.</text>
</comment>
<proteinExistence type="predicted"/>
<dbReference type="AlphaFoldDB" id="A0A438IQI8"/>
<organism evidence="2 3">
    <name type="scientific">Vitis vinifera</name>
    <name type="common">Grape</name>
    <dbReference type="NCBI Taxonomy" id="29760"/>
    <lineage>
        <taxon>Eukaryota</taxon>
        <taxon>Viridiplantae</taxon>
        <taxon>Streptophyta</taxon>
        <taxon>Embryophyta</taxon>
        <taxon>Tracheophyta</taxon>
        <taxon>Spermatophyta</taxon>
        <taxon>Magnoliopsida</taxon>
        <taxon>eudicotyledons</taxon>
        <taxon>Gunneridae</taxon>
        <taxon>Pentapetalae</taxon>
        <taxon>rosids</taxon>
        <taxon>Vitales</taxon>
        <taxon>Vitaceae</taxon>
        <taxon>Viteae</taxon>
        <taxon>Vitis</taxon>
    </lineage>
</organism>
<feature type="compositionally biased region" description="Low complexity" evidence="1">
    <location>
        <begin position="23"/>
        <end position="38"/>
    </location>
</feature>
<protein>
    <submittedName>
        <fullName evidence="2">Uncharacterized protein</fullName>
    </submittedName>
</protein>
<evidence type="ECO:0000313" key="2">
    <source>
        <dbReference type="EMBL" id="RVW98983.1"/>
    </source>
</evidence>
<sequence length="201" mass="22325">MEDKLSGVFPRNCENGEGVLPQPVNVPNVSTSNTSSSPTIQDVSGLKFSYFASILPIVQNVSALEFSYSAPTLPIVPNVPTINSSNESASEHKKFQQTPNEELIIENLPTEIPTSELEIQFKEREHMLPTNTSKLKVYSRKGKSTTSSHIQSSNLESCNENTHSSVYNDLYWPIALRKGTRKCTQHLISKLASLHRLSSTY</sequence>
<dbReference type="EMBL" id="QGNW01000090">
    <property type="protein sequence ID" value="RVW98983.1"/>
    <property type="molecule type" value="Genomic_DNA"/>
</dbReference>